<dbReference type="Proteomes" id="UP000480303">
    <property type="component" value="Unassembled WGS sequence"/>
</dbReference>
<evidence type="ECO:0000259" key="3">
    <source>
        <dbReference type="Pfam" id="PF00534"/>
    </source>
</evidence>
<organism evidence="4 5">
    <name type="scientific">Pseudolactococcus hodotermopsidis</name>
    <dbReference type="NCBI Taxonomy" id="2709157"/>
    <lineage>
        <taxon>Bacteria</taxon>
        <taxon>Bacillati</taxon>
        <taxon>Bacillota</taxon>
        <taxon>Bacilli</taxon>
        <taxon>Lactobacillales</taxon>
        <taxon>Streptococcaceae</taxon>
        <taxon>Pseudolactococcus</taxon>
    </lineage>
</organism>
<proteinExistence type="predicted"/>
<dbReference type="Gene3D" id="3.40.50.2000">
    <property type="entry name" value="Glycogen Phosphorylase B"/>
    <property type="match status" value="2"/>
</dbReference>
<dbReference type="Pfam" id="PF00534">
    <property type="entry name" value="Glycos_transf_1"/>
    <property type="match status" value="1"/>
</dbReference>
<sequence>MTIYHINKGIGRASSGIEYAQKYRYELVKAFPERQFFVFCDYLATNITVFTDRMGFDIDDVLNAYKFMAGQKNHRSTYTVDEFVETIPESFEKTEETSRFVLFQYDKTQYKVWLLPDNGMVDRIDTIFNGKLMEVGRYSDRLTATDFYTGVAVSARHFYDEAGNLSMRQFYENGEITLTMIDTLVLQGRNAFYQEFFKRLNFTAEDLILVDRNKDIGDALYLNKGKAKTCVVIHAEHYNEARTTDDWVGWNNFYEYPFVNAQWIDHFIVSTYKQEEILRKQMALMGHPDVDVLTIPVGAISHISDGANVEKNKYKFMTASRLAFEKHIDISIKAVVKAKESVPELEFHIYGEGKFRKDLADLIKKYKADDYIILEGHKNLAEIYPQFGGYLTASGSEGFGLTILEAIAEMLPIVGLKVNYGNTEFVKTGVNGILVEKNDPKTQVKEIAAAIVKQVNTLDYQANIAYSSEKAAGYTNEVVQAKWRALYDTVALAENGGEL</sequence>
<dbReference type="RefSeq" id="WP_172209445.1">
    <property type="nucleotide sequence ID" value="NZ_BLLI01000051.1"/>
</dbReference>
<dbReference type="GO" id="GO:0016757">
    <property type="term" value="F:glycosyltransferase activity"/>
    <property type="evidence" value="ECO:0007669"/>
    <property type="project" value="UniProtKB-KW"/>
</dbReference>
<evidence type="ECO:0000313" key="4">
    <source>
        <dbReference type="EMBL" id="GFH43002.1"/>
    </source>
</evidence>
<accession>A0A6A0BCB3</accession>
<comment type="caution">
    <text evidence="4">The sequence shown here is derived from an EMBL/GenBank/DDBJ whole genome shotgun (WGS) entry which is preliminary data.</text>
</comment>
<dbReference type="AlphaFoldDB" id="A0A6A0BCB3"/>
<dbReference type="InterPro" id="IPR001296">
    <property type="entry name" value="Glyco_trans_1"/>
</dbReference>
<gene>
    <name evidence="4" type="primary">gtf1</name>
    <name evidence="4" type="ORF">Hs30E_15530</name>
</gene>
<keyword evidence="1" id="KW-0328">Glycosyltransferase</keyword>
<evidence type="ECO:0000313" key="5">
    <source>
        <dbReference type="Proteomes" id="UP000480303"/>
    </source>
</evidence>
<keyword evidence="5" id="KW-1185">Reference proteome</keyword>
<protein>
    <submittedName>
        <fullName evidence="4">Glycosyltransferase Gtf1</fullName>
    </submittedName>
</protein>
<dbReference type="EMBL" id="BLLI01000051">
    <property type="protein sequence ID" value="GFH43002.1"/>
    <property type="molecule type" value="Genomic_DNA"/>
</dbReference>
<evidence type="ECO:0000256" key="2">
    <source>
        <dbReference type="ARBA" id="ARBA00022679"/>
    </source>
</evidence>
<dbReference type="SUPFAM" id="SSF53756">
    <property type="entry name" value="UDP-Glycosyltransferase/glycogen phosphorylase"/>
    <property type="match status" value="1"/>
</dbReference>
<dbReference type="PANTHER" id="PTHR12526:SF629">
    <property type="entry name" value="TEICHURONIC ACID BIOSYNTHESIS GLYCOSYLTRANSFERASE TUAH-RELATED"/>
    <property type="match status" value="1"/>
</dbReference>
<keyword evidence="2 4" id="KW-0808">Transferase</keyword>
<name>A0A6A0BCB3_9LACT</name>
<dbReference type="PANTHER" id="PTHR12526">
    <property type="entry name" value="GLYCOSYLTRANSFERASE"/>
    <property type="match status" value="1"/>
</dbReference>
<feature type="domain" description="Glycosyl transferase family 1" evidence="3">
    <location>
        <begin position="308"/>
        <end position="454"/>
    </location>
</feature>
<evidence type="ECO:0000256" key="1">
    <source>
        <dbReference type="ARBA" id="ARBA00022676"/>
    </source>
</evidence>
<reference evidence="4 5" key="1">
    <citation type="submission" date="2020-02" db="EMBL/GenBank/DDBJ databases">
        <title>Draft genome sequence of Lactococcus sp. Hs30E4-3.</title>
        <authorList>
            <person name="Noda S."/>
            <person name="Yuki M."/>
            <person name="Ohkuma M."/>
        </authorList>
    </citation>
    <scope>NUCLEOTIDE SEQUENCE [LARGE SCALE GENOMIC DNA]</scope>
    <source>
        <strain evidence="4 5">Hs30E4-3</strain>
    </source>
</reference>